<name>A0ACC1P298_9PEZI</name>
<evidence type="ECO:0000313" key="1">
    <source>
        <dbReference type="EMBL" id="KAJ2985896.1"/>
    </source>
</evidence>
<gene>
    <name evidence="1" type="ORF">NUW58_g5291</name>
</gene>
<reference evidence="1" key="1">
    <citation type="submission" date="2022-10" db="EMBL/GenBank/DDBJ databases">
        <title>Genome Sequence of Xylaria curta.</title>
        <authorList>
            <person name="Buettner E."/>
        </authorList>
    </citation>
    <scope>NUCLEOTIDE SEQUENCE</scope>
    <source>
        <strain evidence="1">Babe10</strain>
    </source>
</reference>
<protein>
    <submittedName>
        <fullName evidence="1">Uncharacterized protein</fullName>
    </submittedName>
</protein>
<accession>A0ACC1P298</accession>
<organism evidence="1 2">
    <name type="scientific">Xylaria curta</name>
    <dbReference type="NCBI Taxonomy" id="42375"/>
    <lineage>
        <taxon>Eukaryota</taxon>
        <taxon>Fungi</taxon>
        <taxon>Dikarya</taxon>
        <taxon>Ascomycota</taxon>
        <taxon>Pezizomycotina</taxon>
        <taxon>Sordariomycetes</taxon>
        <taxon>Xylariomycetidae</taxon>
        <taxon>Xylariales</taxon>
        <taxon>Xylariaceae</taxon>
        <taxon>Xylaria</taxon>
    </lineage>
</organism>
<dbReference type="Proteomes" id="UP001143856">
    <property type="component" value="Unassembled WGS sequence"/>
</dbReference>
<keyword evidence="2" id="KW-1185">Reference proteome</keyword>
<dbReference type="EMBL" id="JAPDGR010001031">
    <property type="protein sequence ID" value="KAJ2985896.1"/>
    <property type="molecule type" value="Genomic_DNA"/>
</dbReference>
<evidence type="ECO:0000313" key="2">
    <source>
        <dbReference type="Proteomes" id="UP001143856"/>
    </source>
</evidence>
<proteinExistence type="predicted"/>
<comment type="caution">
    <text evidence="1">The sequence shown here is derived from an EMBL/GenBank/DDBJ whole genome shotgun (WGS) entry which is preliminary data.</text>
</comment>
<sequence length="131" mass="13666">MENQRTEREANAAGALLLLASGGNQRQGQATAAPNPFNSHLGPSGLAIGSSTQYSAASNPFNSHSGPSGPTIGSSTQYSAAPIAPEARGIHTGIDDHTMYNIRVFLENSIETLDFWIVRLGVMSTLMGPPA</sequence>